<feature type="compositionally biased region" description="Low complexity" evidence="2">
    <location>
        <begin position="386"/>
        <end position="396"/>
    </location>
</feature>
<evidence type="ECO:0000256" key="1">
    <source>
        <dbReference type="ARBA" id="ARBA00022581"/>
    </source>
</evidence>
<name>A0A4P9VZ97_9FUNG</name>
<keyword evidence="1" id="KW-0945">Host-virus interaction</keyword>
<feature type="region of interest" description="Disordered" evidence="2">
    <location>
        <begin position="88"/>
        <end position="129"/>
    </location>
</feature>
<dbReference type="SUPFAM" id="SSF54616">
    <property type="entry name" value="DNA-binding domain of Mlu1-box binding protein MBP1"/>
    <property type="match status" value="1"/>
</dbReference>
<dbReference type="GO" id="GO:0003677">
    <property type="term" value="F:DNA binding"/>
    <property type="evidence" value="ECO:0007669"/>
    <property type="project" value="InterPro"/>
</dbReference>
<feature type="compositionally biased region" description="Acidic residues" evidence="2">
    <location>
        <begin position="120"/>
        <end position="129"/>
    </location>
</feature>
<dbReference type="Proteomes" id="UP000269721">
    <property type="component" value="Unassembled WGS sequence"/>
</dbReference>
<feature type="region of interest" description="Disordered" evidence="2">
    <location>
        <begin position="376"/>
        <end position="407"/>
    </location>
</feature>
<dbReference type="EMBL" id="KZ999390">
    <property type="protein sequence ID" value="RKO85129.1"/>
    <property type="molecule type" value="Genomic_DNA"/>
</dbReference>
<proteinExistence type="predicted"/>
<dbReference type="AlphaFoldDB" id="A0A4P9VZ97"/>
<feature type="region of interest" description="Disordered" evidence="2">
    <location>
        <begin position="38"/>
        <end position="68"/>
    </location>
</feature>
<dbReference type="PANTHER" id="PTHR13037">
    <property type="entry name" value="FORMIN"/>
    <property type="match status" value="1"/>
</dbReference>
<dbReference type="InterPro" id="IPR036887">
    <property type="entry name" value="HTH_APSES_sf"/>
</dbReference>
<feature type="region of interest" description="Disordered" evidence="2">
    <location>
        <begin position="801"/>
        <end position="848"/>
    </location>
</feature>
<feature type="region of interest" description="Disordered" evidence="2">
    <location>
        <begin position="143"/>
        <end position="169"/>
    </location>
</feature>
<dbReference type="OrthoDB" id="5597783at2759"/>
<feature type="region of interest" description="Disordered" evidence="2">
    <location>
        <begin position="314"/>
        <end position="345"/>
    </location>
</feature>
<evidence type="ECO:0000313" key="5">
    <source>
        <dbReference type="Proteomes" id="UP000269721"/>
    </source>
</evidence>
<dbReference type="PANTHER" id="PTHR13037:SF24">
    <property type="entry name" value="POLYCOMB PROTEIN PCL-RELATED"/>
    <property type="match status" value="1"/>
</dbReference>
<reference evidence="5" key="1">
    <citation type="journal article" date="2018" name="Nat. Microbiol.">
        <title>Leveraging single-cell genomics to expand the fungal tree of life.</title>
        <authorList>
            <person name="Ahrendt S.R."/>
            <person name="Quandt C.A."/>
            <person name="Ciobanu D."/>
            <person name="Clum A."/>
            <person name="Salamov A."/>
            <person name="Andreopoulos B."/>
            <person name="Cheng J.F."/>
            <person name="Woyke T."/>
            <person name="Pelin A."/>
            <person name="Henrissat B."/>
            <person name="Reynolds N.K."/>
            <person name="Benny G.L."/>
            <person name="Smith M.E."/>
            <person name="James T.Y."/>
            <person name="Grigoriev I.V."/>
        </authorList>
    </citation>
    <scope>NUCLEOTIDE SEQUENCE [LARGE SCALE GENOMIC DNA]</scope>
</reference>
<organism evidence="4 5">
    <name type="scientific">Blyttiomyces helicus</name>
    <dbReference type="NCBI Taxonomy" id="388810"/>
    <lineage>
        <taxon>Eukaryota</taxon>
        <taxon>Fungi</taxon>
        <taxon>Fungi incertae sedis</taxon>
        <taxon>Chytridiomycota</taxon>
        <taxon>Chytridiomycota incertae sedis</taxon>
        <taxon>Chytridiomycetes</taxon>
        <taxon>Chytridiomycetes incertae sedis</taxon>
        <taxon>Blyttiomyces</taxon>
    </lineage>
</organism>
<sequence length="848" mass="86747">APAIVAAVMGELLPSRASAVSAAWAAAIAAGAGRPAAAASTAADGGGGEEAGAGGARTAGARAGGGARAGVGAVLGAGADVGRRWDKGSETTVAVSQVATTPTTAHAPRHQLSSPPPPETDPDPEPIDYSEEMMLADDSLLRIAPPLPSTPRTGQRPAPPPFAPSPISASAAGSLLLDPWRSSRQNPHVCLNHSRTHPYHYNRHHLDLDEEMYPCGLVGADSCLFLSGPDGESDLGALFGSAGEWAGANSAPECGVWVGAEGKEDADGSVARAKKRRISGDDYGDEEDFEVAQPEMADALSGVDTAAATDFDSGVLRASPEPDPAPVTPQAPTAGPSSRLSTPPRPQLAIASYRSTCNAFELFELVPNVIVADAPKRAHTPPSSPSPADAEPAAHQSPPPPTPPLARIRTAPLIEAPLRILRVQDPAPTATPSHPDSYESGATVAVDLVGYLRAREMFDLASAIENPQPAPKGTAAWIPTTKARRLAQDLNILPQLSQLLDAGPAGSDGELEMQLHPVSPALKPMLLAPGPITARSAVPGSVALGAPPPLSLAPPRITDGSLVASAPLESAAASVPAVSSAAAEEDDPGDRFLVFEDEDEWSGSEGSGSAGPAVATRSASPPASVSGSISTADAEDSAPPVVIDPATLALVHPLHPLAPPIPPMYMTTIDGVILYITWVGKQGSESDAAPPLVPTPPARSTPLIRRADNNMVNATLLLHAGGMHTERERSVVLSLERTRVRVRRQGSGLFGTWVPLPRAREMARSVCLESKLGAFLADGIGRTVFGVTKETAVAALKTQVAPPPLPAPVQSSATAAAASATQAAGVGRGKPRGKYAPRASKLEKAKAG</sequence>
<evidence type="ECO:0000313" key="4">
    <source>
        <dbReference type="EMBL" id="RKO85129.1"/>
    </source>
</evidence>
<feature type="compositionally biased region" description="Polar residues" evidence="2">
    <location>
        <begin position="617"/>
        <end position="631"/>
    </location>
</feature>
<dbReference type="Gene3D" id="3.10.260.10">
    <property type="entry name" value="Transcription regulator HTH, APSES-type DNA-binding domain"/>
    <property type="match status" value="1"/>
</dbReference>
<protein>
    <recommendedName>
        <fullName evidence="3">HTH APSES-type domain-containing protein</fullName>
    </recommendedName>
</protein>
<dbReference type="InterPro" id="IPR003163">
    <property type="entry name" value="Tscrpt_reg_HTH_APSES-type"/>
</dbReference>
<feature type="compositionally biased region" description="Gly residues" evidence="2">
    <location>
        <begin position="44"/>
        <end position="68"/>
    </location>
</feature>
<feature type="domain" description="HTH APSES-type" evidence="3">
    <location>
        <begin position="673"/>
        <end position="789"/>
    </location>
</feature>
<feature type="compositionally biased region" description="Low complexity" evidence="2">
    <location>
        <begin position="808"/>
        <end position="825"/>
    </location>
</feature>
<evidence type="ECO:0000259" key="3">
    <source>
        <dbReference type="PROSITE" id="PS51299"/>
    </source>
</evidence>
<feature type="region of interest" description="Disordered" evidence="2">
    <location>
        <begin position="599"/>
        <end position="638"/>
    </location>
</feature>
<evidence type="ECO:0000256" key="2">
    <source>
        <dbReference type="SAM" id="MobiDB-lite"/>
    </source>
</evidence>
<keyword evidence="5" id="KW-1185">Reference proteome</keyword>
<accession>A0A4P9VZ97</accession>
<gene>
    <name evidence="4" type="ORF">BDK51DRAFT_48346</name>
</gene>
<dbReference type="PROSITE" id="PS51299">
    <property type="entry name" value="HTH_APSES"/>
    <property type="match status" value="1"/>
</dbReference>
<feature type="non-terminal residue" evidence="4">
    <location>
        <position position="1"/>
    </location>
</feature>